<dbReference type="Proteomes" id="UP000825935">
    <property type="component" value="Chromosome 22"/>
</dbReference>
<dbReference type="Gene3D" id="3.30.420.40">
    <property type="match status" value="2"/>
</dbReference>
<dbReference type="PANTHER" id="PTHR14187:SF5">
    <property type="entry name" value="HEAT SHOCK 70 KDA PROTEIN 12A"/>
    <property type="match status" value="1"/>
</dbReference>
<dbReference type="OrthoDB" id="546249at2759"/>
<dbReference type="SUPFAM" id="SSF53067">
    <property type="entry name" value="Actin-like ATPase domain"/>
    <property type="match status" value="2"/>
</dbReference>
<name>A0A8T2S239_CERRI</name>
<gene>
    <name evidence="1" type="ORF">KP509_22G000300</name>
</gene>
<keyword evidence="2" id="KW-1185">Reference proteome</keyword>
<protein>
    <submittedName>
        <fullName evidence="1">Uncharacterized protein</fullName>
    </submittedName>
</protein>
<evidence type="ECO:0000313" key="1">
    <source>
        <dbReference type="EMBL" id="KAH7306172.1"/>
    </source>
</evidence>
<sequence>MRGFLKKLSLAQNDDTKSSTHPLHACGAVEASCSKTAPLNESPLPEFIIAMDFGTTFSGFAYTRTGDATPEIRDNCRWPFANKAGAAAYCKHQTSLYYVPKVTQDGQFHLELKEWGWEAFVAYHNAFTDFQRSTNLPHTSTSFTNTLDYSERLLRKVGFFAYKFKLYLSPTEADWLSLPPLPWNLKPQILIVDYLRKLTELIMDIMKAGIRGDFSLRDVQWCLTVPAIWEEEAKQLMRTYAEMAGMITGNLCPNNCKASPYPLKIILEPEAASVCCQNEAGQNLKIAPGDRILVADLGGGTLDIVVHQILEVNDKGIAKVKEAIPSYGEIGGGTFVDDRFFDHLKRRIPCFEEYRSKVPSIGLDFYNWWKKVMPDFDGDGYEATFNLVGNELAKDWKEYDMHRGSVRHSNEYSRLHFSAVDFRAIFEPDVEKVISLIEKGIKDVKILMVVGGFSASPYLRKRIRQTFGGRVAEIITPMDPGRAICRGAVELHRRSGYIQARVSRRTYGICCTRDYKVGDPHELLERDDDQKLKCRRVFTVFVRKGTEVVVGKKEKRSYFPVYHGQRAIQFDLYSSPRENPCYTTEEDAKKEGSFVIDISKGKSKDKKREIEVTMLFGDSIINVTAARKNFGSRKDEECYETAAALPSGLRLSAVLN</sequence>
<dbReference type="PANTHER" id="PTHR14187">
    <property type="entry name" value="ALPHA KINASE/ELONGATION FACTOR 2 KINASE"/>
    <property type="match status" value="1"/>
</dbReference>
<accession>A0A8T2S239</accession>
<evidence type="ECO:0000313" key="2">
    <source>
        <dbReference type="Proteomes" id="UP000825935"/>
    </source>
</evidence>
<reference evidence="1" key="1">
    <citation type="submission" date="2021-08" db="EMBL/GenBank/DDBJ databases">
        <title>WGS assembly of Ceratopteris richardii.</title>
        <authorList>
            <person name="Marchant D.B."/>
            <person name="Chen G."/>
            <person name="Jenkins J."/>
            <person name="Shu S."/>
            <person name="Leebens-Mack J."/>
            <person name="Grimwood J."/>
            <person name="Schmutz J."/>
            <person name="Soltis P."/>
            <person name="Soltis D."/>
            <person name="Chen Z.-H."/>
        </authorList>
    </citation>
    <scope>NUCLEOTIDE SEQUENCE</scope>
    <source>
        <strain evidence="1">Whitten #5841</strain>
        <tissue evidence="1">Leaf</tissue>
    </source>
</reference>
<dbReference type="EMBL" id="CM035427">
    <property type="protein sequence ID" value="KAH7306172.1"/>
    <property type="molecule type" value="Genomic_DNA"/>
</dbReference>
<dbReference type="InterPro" id="IPR043129">
    <property type="entry name" value="ATPase_NBD"/>
</dbReference>
<dbReference type="AlphaFoldDB" id="A0A8T2S239"/>
<comment type="caution">
    <text evidence="1">The sequence shown here is derived from an EMBL/GenBank/DDBJ whole genome shotgun (WGS) entry which is preliminary data.</text>
</comment>
<proteinExistence type="predicted"/>
<organism evidence="1 2">
    <name type="scientific">Ceratopteris richardii</name>
    <name type="common">Triangle waterfern</name>
    <dbReference type="NCBI Taxonomy" id="49495"/>
    <lineage>
        <taxon>Eukaryota</taxon>
        <taxon>Viridiplantae</taxon>
        <taxon>Streptophyta</taxon>
        <taxon>Embryophyta</taxon>
        <taxon>Tracheophyta</taxon>
        <taxon>Polypodiopsida</taxon>
        <taxon>Polypodiidae</taxon>
        <taxon>Polypodiales</taxon>
        <taxon>Pteridineae</taxon>
        <taxon>Pteridaceae</taxon>
        <taxon>Parkerioideae</taxon>
        <taxon>Ceratopteris</taxon>
    </lineage>
</organism>